<accession>A0A1N6HCJ3</accession>
<dbReference type="STRING" id="1217970.SAMN05444002_3262"/>
<dbReference type="OrthoDB" id="7629596at2"/>
<evidence type="ECO:0000313" key="2">
    <source>
        <dbReference type="Proteomes" id="UP000184932"/>
    </source>
</evidence>
<reference evidence="2" key="1">
    <citation type="submission" date="2016-11" db="EMBL/GenBank/DDBJ databases">
        <authorList>
            <person name="Varghese N."/>
            <person name="Submissions S."/>
        </authorList>
    </citation>
    <scope>NUCLEOTIDE SEQUENCE [LARGE SCALE GENOMIC DNA]</scope>
    <source>
        <strain evidence="2">DSM 29440</strain>
    </source>
</reference>
<evidence type="ECO:0000313" key="1">
    <source>
        <dbReference type="EMBL" id="SIO17490.1"/>
    </source>
</evidence>
<gene>
    <name evidence="1" type="ORF">SAMN05444002_3262</name>
</gene>
<dbReference type="EMBL" id="FSRL01000001">
    <property type="protein sequence ID" value="SIO17490.1"/>
    <property type="molecule type" value="Genomic_DNA"/>
</dbReference>
<dbReference type="PROSITE" id="PS51257">
    <property type="entry name" value="PROKAR_LIPOPROTEIN"/>
    <property type="match status" value="1"/>
</dbReference>
<dbReference type="Gene3D" id="3.30.160.150">
    <property type="entry name" value="Lipoprotein like domain"/>
    <property type="match status" value="1"/>
</dbReference>
<dbReference type="AlphaFoldDB" id="A0A1N6HCJ3"/>
<dbReference type="RefSeq" id="WP_074257180.1">
    <property type="nucleotide sequence ID" value="NZ_FSRL01000001.1"/>
</dbReference>
<protein>
    <submittedName>
        <fullName evidence="1">LPS-assembly lipoprotein</fullName>
    </submittedName>
</protein>
<name>A0A1N6HCJ3_9RHOB</name>
<dbReference type="Pfam" id="PF04390">
    <property type="entry name" value="LptE"/>
    <property type="match status" value="1"/>
</dbReference>
<proteinExistence type="predicted"/>
<dbReference type="InterPro" id="IPR007485">
    <property type="entry name" value="LPS_assembly_LptE"/>
</dbReference>
<sequence length="160" mass="17243">MWWRSALFGGLALLGACGFAPLYGPGGPGETLHGQVEIAEPTTENEFDFVSRLETRLGRTAAGPMRLDYAITTRREGLAITADQETQRYNILGEVRYQVTDTTTNVVLSTGRTHSFTSYSATGTTVATTTAARDAEARLMVILADQAVTHLLATAESFLP</sequence>
<keyword evidence="1" id="KW-0449">Lipoprotein</keyword>
<organism evidence="1 2">
    <name type="scientific">Vannielia litorea</name>
    <dbReference type="NCBI Taxonomy" id="1217970"/>
    <lineage>
        <taxon>Bacteria</taxon>
        <taxon>Pseudomonadati</taxon>
        <taxon>Pseudomonadota</taxon>
        <taxon>Alphaproteobacteria</taxon>
        <taxon>Rhodobacterales</taxon>
        <taxon>Paracoccaceae</taxon>
        <taxon>Vannielia</taxon>
    </lineage>
</organism>
<dbReference type="GO" id="GO:0043165">
    <property type="term" value="P:Gram-negative-bacterium-type cell outer membrane assembly"/>
    <property type="evidence" value="ECO:0007669"/>
    <property type="project" value="InterPro"/>
</dbReference>
<dbReference type="GO" id="GO:0019867">
    <property type="term" value="C:outer membrane"/>
    <property type="evidence" value="ECO:0007669"/>
    <property type="project" value="InterPro"/>
</dbReference>
<dbReference type="Proteomes" id="UP000184932">
    <property type="component" value="Unassembled WGS sequence"/>
</dbReference>
<keyword evidence="2" id="KW-1185">Reference proteome</keyword>